<dbReference type="Proteomes" id="UP000824782">
    <property type="component" value="Unassembled WGS sequence"/>
</dbReference>
<gene>
    <name evidence="1" type="ORF">GDO81_025700</name>
</gene>
<dbReference type="EMBL" id="WNYA01038468">
    <property type="protein sequence ID" value="KAG8536777.1"/>
    <property type="molecule type" value="Genomic_DNA"/>
</dbReference>
<accession>A0AAV6YNM2</accession>
<dbReference type="AlphaFoldDB" id="A0AAV6YNM2"/>
<evidence type="ECO:0000313" key="1">
    <source>
        <dbReference type="EMBL" id="KAG8536777.1"/>
    </source>
</evidence>
<name>A0AAV6YNM2_ENGPU</name>
<keyword evidence="2" id="KW-1185">Reference proteome</keyword>
<reference evidence="1" key="1">
    <citation type="thesis" date="2020" institute="ProQuest LLC" country="789 East Eisenhower Parkway, Ann Arbor, MI, USA">
        <title>Comparative Genomics and Chromosome Evolution.</title>
        <authorList>
            <person name="Mudd A.B."/>
        </authorList>
    </citation>
    <scope>NUCLEOTIDE SEQUENCE</scope>
    <source>
        <strain evidence="1">237g6f4</strain>
        <tissue evidence="1">Blood</tissue>
    </source>
</reference>
<evidence type="ECO:0000313" key="2">
    <source>
        <dbReference type="Proteomes" id="UP000824782"/>
    </source>
</evidence>
<proteinExistence type="predicted"/>
<organism evidence="1 2">
    <name type="scientific">Engystomops pustulosus</name>
    <name type="common">Tungara frog</name>
    <name type="synonym">Physalaemus pustulosus</name>
    <dbReference type="NCBI Taxonomy" id="76066"/>
    <lineage>
        <taxon>Eukaryota</taxon>
        <taxon>Metazoa</taxon>
        <taxon>Chordata</taxon>
        <taxon>Craniata</taxon>
        <taxon>Vertebrata</taxon>
        <taxon>Euteleostomi</taxon>
        <taxon>Amphibia</taxon>
        <taxon>Batrachia</taxon>
        <taxon>Anura</taxon>
        <taxon>Neobatrachia</taxon>
        <taxon>Hyloidea</taxon>
        <taxon>Leptodactylidae</taxon>
        <taxon>Leiuperinae</taxon>
        <taxon>Engystomops</taxon>
    </lineage>
</organism>
<sequence length="97" mass="10974">MLHSGRCSPLPRRNFSLKYQYLHHIQTETVLCLIYHTTAASYCHESCSPDTNLTGRSHRPPVHAGLHTIIWMIQVDCTWCHHGLCIVDGCRGATDCV</sequence>
<comment type="caution">
    <text evidence="1">The sequence shown here is derived from an EMBL/GenBank/DDBJ whole genome shotgun (WGS) entry which is preliminary data.</text>
</comment>
<protein>
    <submittedName>
        <fullName evidence="1">Uncharacterized protein</fullName>
    </submittedName>
</protein>